<name>A0A1T4YC40_9BACL</name>
<dbReference type="Proteomes" id="UP000190042">
    <property type="component" value="Unassembled WGS sequence"/>
</dbReference>
<dbReference type="SUPFAM" id="SSF47203">
    <property type="entry name" value="Acyl-CoA dehydrogenase C-terminal domain-like"/>
    <property type="match status" value="1"/>
</dbReference>
<evidence type="ECO:0000256" key="3">
    <source>
        <dbReference type="ARBA" id="ARBA00022630"/>
    </source>
</evidence>
<dbReference type="EMBL" id="FUYJ01000003">
    <property type="protein sequence ID" value="SKA98815.1"/>
    <property type="molecule type" value="Genomic_DNA"/>
</dbReference>
<dbReference type="Pfam" id="PF00441">
    <property type="entry name" value="Acyl-CoA_dh_1"/>
    <property type="match status" value="1"/>
</dbReference>
<keyword evidence="3 5" id="KW-0285">Flavoprotein</keyword>
<accession>A0A1T4YC40</accession>
<evidence type="ECO:0000256" key="4">
    <source>
        <dbReference type="ARBA" id="ARBA00022827"/>
    </source>
</evidence>
<gene>
    <name evidence="9" type="ORF">SAMN04244570_2186</name>
</gene>
<dbReference type="PIRSF" id="PIRSF016578">
    <property type="entry name" value="HsaA"/>
    <property type="match status" value="1"/>
</dbReference>
<feature type="domain" description="Acyl-CoA dehydrogenase/oxidase N-terminal" evidence="8">
    <location>
        <begin position="27"/>
        <end position="136"/>
    </location>
</feature>
<evidence type="ECO:0000256" key="1">
    <source>
        <dbReference type="ARBA" id="ARBA00001974"/>
    </source>
</evidence>
<evidence type="ECO:0000256" key="2">
    <source>
        <dbReference type="ARBA" id="ARBA00009347"/>
    </source>
</evidence>
<evidence type="ECO:0000313" key="9">
    <source>
        <dbReference type="EMBL" id="SKA98815.1"/>
    </source>
</evidence>
<dbReference type="Gene3D" id="2.40.110.10">
    <property type="entry name" value="Butyryl-CoA Dehydrogenase, subunit A, domain 2"/>
    <property type="match status" value="1"/>
</dbReference>
<comment type="similarity">
    <text evidence="2 5">Belongs to the acyl-CoA dehydrogenase family.</text>
</comment>
<dbReference type="GO" id="GO:0050660">
    <property type="term" value="F:flavin adenine dinucleotide binding"/>
    <property type="evidence" value="ECO:0007669"/>
    <property type="project" value="InterPro"/>
</dbReference>
<proteinExistence type="inferred from homology"/>
<dbReference type="Pfam" id="PF02770">
    <property type="entry name" value="Acyl-CoA_dh_M"/>
    <property type="match status" value="1"/>
</dbReference>
<dbReference type="Gene3D" id="1.10.540.10">
    <property type="entry name" value="Acyl-CoA dehydrogenase/oxidase, N-terminal domain"/>
    <property type="match status" value="1"/>
</dbReference>
<dbReference type="InterPro" id="IPR013786">
    <property type="entry name" value="AcylCoA_DH/ox_N"/>
</dbReference>
<evidence type="ECO:0000259" key="7">
    <source>
        <dbReference type="Pfam" id="PF02770"/>
    </source>
</evidence>
<dbReference type="Pfam" id="PF02771">
    <property type="entry name" value="Acyl-CoA_dh_N"/>
    <property type="match status" value="1"/>
</dbReference>
<keyword evidence="4 5" id="KW-0274">FAD</keyword>
<keyword evidence="5" id="KW-0560">Oxidoreductase</keyword>
<protein>
    <submittedName>
        <fullName evidence="9">Acyl-CoA dehydrogenase</fullName>
    </submittedName>
</protein>
<dbReference type="GO" id="GO:0016627">
    <property type="term" value="F:oxidoreductase activity, acting on the CH-CH group of donors"/>
    <property type="evidence" value="ECO:0007669"/>
    <property type="project" value="InterPro"/>
</dbReference>
<evidence type="ECO:0000313" key="10">
    <source>
        <dbReference type="Proteomes" id="UP000190042"/>
    </source>
</evidence>
<dbReference type="InterPro" id="IPR006091">
    <property type="entry name" value="Acyl-CoA_Oxase/DH_mid-dom"/>
</dbReference>
<keyword evidence="10" id="KW-1185">Reference proteome</keyword>
<dbReference type="InterPro" id="IPR009100">
    <property type="entry name" value="AcylCoA_DH/oxidase_NM_dom_sf"/>
</dbReference>
<sequence length="410" mass="45083">MVKISVMEKEKQQQGIMEIPQWWTCPEGHEELQKAAHVLGEKELLPRALVSDQERKYPRESLREVAKAGYSAVTIPVEAGGLEDGFTAFAVLSEVFAQYCPSTTMCWVMHMTTAHTIYEAGTEEQRQRLLPRLQAGHVGGLAFSEKATGGHFWNVGSEAKRNESGYSLDAEKSFVTSGGEADFYLVATTSPETNDPDNLMFLLVENDQKGVEAFPFDAMGLRGNASGPMNFKEVQVSLENRIGGEGGMGYFNDNTIDPLFLLGSAACWVGIAQGALNMAINGAKRTVHADTGSSVADYQVIRHELAKAQIKIDSARSMLYRTAEAMDRCQKEGRELSECLYPLWQLKTHAADMVIDVTNAALQVSGGRGYMTGQVEKFVRDGRAGAIMGPTNEVLREWVGRTLIEVPWLD</sequence>
<feature type="domain" description="Acyl-CoA dehydrogenase/oxidase C-terminal" evidence="6">
    <location>
        <begin position="264"/>
        <end position="403"/>
    </location>
</feature>
<comment type="cofactor">
    <cofactor evidence="1 5">
        <name>FAD</name>
        <dbReference type="ChEBI" id="CHEBI:57692"/>
    </cofactor>
</comment>
<dbReference type="InterPro" id="IPR037069">
    <property type="entry name" value="AcylCoA_DH/ox_N_sf"/>
</dbReference>
<dbReference type="AlphaFoldDB" id="A0A1T4YC40"/>
<evidence type="ECO:0000259" key="6">
    <source>
        <dbReference type="Pfam" id="PF00441"/>
    </source>
</evidence>
<dbReference type="InterPro" id="IPR052547">
    <property type="entry name" value="Mito_Isobutyryl-CoADH"/>
</dbReference>
<dbReference type="InterPro" id="IPR036250">
    <property type="entry name" value="AcylCo_DH-like_C"/>
</dbReference>
<dbReference type="InterPro" id="IPR009075">
    <property type="entry name" value="AcylCo_DH/oxidase_C"/>
</dbReference>
<evidence type="ECO:0000256" key="5">
    <source>
        <dbReference type="RuleBase" id="RU362125"/>
    </source>
</evidence>
<feature type="domain" description="Acyl-CoA oxidase/dehydrogenase middle" evidence="7">
    <location>
        <begin position="141"/>
        <end position="234"/>
    </location>
</feature>
<organism evidence="9 10">
    <name type="scientific">Sporosarcina newyorkensis</name>
    <dbReference type="NCBI Taxonomy" id="759851"/>
    <lineage>
        <taxon>Bacteria</taxon>
        <taxon>Bacillati</taxon>
        <taxon>Bacillota</taxon>
        <taxon>Bacilli</taxon>
        <taxon>Bacillales</taxon>
        <taxon>Caryophanaceae</taxon>
        <taxon>Sporosarcina</taxon>
    </lineage>
</organism>
<dbReference type="SUPFAM" id="SSF56645">
    <property type="entry name" value="Acyl-CoA dehydrogenase NM domain-like"/>
    <property type="match status" value="1"/>
</dbReference>
<dbReference type="Gene3D" id="1.20.140.10">
    <property type="entry name" value="Butyryl-CoA Dehydrogenase, subunit A, domain 3"/>
    <property type="match status" value="1"/>
</dbReference>
<reference evidence="10" key="1">
    <citation type="submission" date="2017-02" db="EMBL/GenBank/DDBJ databases">
        <authorList>
            <person name="Varghese N."/>
            <person name="Submissions S."/>
        </authorList>
    </citation>
    <scope>NUCLEOTIDE SEQUENCE [LARGE SCALE GENOMIC DNA]</scope>
    <source>
        <strain evidence="10">DSM 23966</strain>
    </source>
</reference>
<dbReference type="InterPro" id="IPR046373">
    <property type="entry name" value="Acyl-CoA_Oxase/DH_mid-dom_sf"/>
</dbReference>
<dbReference type="PANTHER" id="PTHR43831:SF1">
    <property type="entry name" value="ISOBUTYRYL-COA DEHYDROGENASE, MITOCHONDRIAL"/>
    <property type="match status" value="1"/>
</dbReference>
<dbReference type="PANTHER" id="PTHR43831">
    <property type="entry name" value="ISOBUTYRYL-COA DEHYDROGENASE"/>
    <property type="match status" value="1"/>
</dbReference>
<evidence type="ECO:0000259" key="8">
    <source>
        <dbReference type="Pfam" id="PF02771"/>
    </source>
</evidence>